<evidence type="ECO:0000313" key="12">
    <source>
        <dbReference type="Proteomes" id="UP000601435"/>
    </source>
</evidence>
<evidence type="ECO:0000256" key="10">
    <source>
        <dbReference type="ARBA" id="ARBA00023315"/>
    </source>
</evidence>
<feature type="non-terminal residue" evidence="11">
    <location>
        <position position="119"/>
    </location>
</feature>
<evidence type="ECO:0000256" key="7">
    <source>
        <dbReference type="ARBA" id="ARBA00022989"/>
    </source>
</evidence>
<dbReference type="GO" id="GO:0005789">
    <property type="term" value="C:endoplasmic reticulum membrane"/>
    <property type="evidence" value="ECO:0007669"/>
    <property type="project" value="UniProtKB-SubCell"/>
</dbReference>
<dbReference type="OrthoDB" id="431592at2759"/>
<organism evidence="11 12">
    <name type="scientific">Symbiodinium necroappetens</name>
    <dbReference type="NCBI Taxonomy" id="1628268"/>
    <lineage>
        <taxon>Eukaryota</taxon>
        <taxon>Sar</taxon>
        <taxon>Alveolata</taxon>
        <taxon>Dinophyceae</taxon>
        <taxon>Suessiales</taxon>
        <taxon>Symbiodiniaceae</taxon>
        <taxon>Symbiodinium</taxon>
    </lineage>
</organism>
<evidence type="ECO:0000256" key="5">
    <source>
        <dbReference type="ARBA" id="ARBA00022692"/>
    </source>
</evidence>
<dbReference type="InterPro" id="IPR007130">
    <property type="entry name" value="DAGAT"/>
</dbReference>
<protein>
    <submittedName>
        <fullName evidence="11">DGAT2 protein</fullName>
    </submittedName>
</protein>
<keyword evidence="5" id="KW-0812">Transmembrane</keyword>
<evidence type="ECO:0000256" key="3">
    <source>
        <dbReference type="ARBA" id="ARBA00022516"/>
    </source>
</evidence>
<evidence type="ECO:0000256" key="2">
    <source>
        <dbReference type="ARBA" id="ARBA00005420"/>
    </source>
</evidence>
<dbReference type="EMBL" id="CAJNJA010027143">
    <property type="protein sequence ID" value="CAE7570817.1"/>
    <property type="molecule type" value="Genomic_DNA"/>
</dbReference>
<gene>
    <name evidence="11" type="primary">DGAT2</name>
    <name evidence="11" type="ORF">SNEC2469_LOCUS16649</name>
</gene>
<sequence length="119" mass="13293">ATPEAIRECLAKEYPRNVTIIIPGGISEMFKIREDVEVSCANTRLGFVKLAKEQGVMLVPGYMLGNSQLYQVAKGFLGQLFENISRRLKTSITPFHGRWGTLLFLGPSLSRVAVQEHKQ</sequence>
<keyword evidence="7" id="KW-1133">Transmembrane helix</keyword>
<dbReference type="GO" id="GO:0019432">
    <property type="term" value="P:triglyceride biosynthetic process"/>
    <property type="evidence" value="ECO:0007669"/>
    <property type="project" value="TreeGrafter"/>
</dbReference>
<dbReference type="PANTHER" id="PTHR12317:SF63">
    <property type="entry name" value="DIACYLGLYCEROL O-ACYLTRANSFERASE 2"/>
    <property type="match status" value="1"/>
</dbReference>
<reference evidence="11" key="1">
    <citation type="submission" date="2021-02" db="EMBL/GenBank/DDBJ databases">
        <authorList>
            <person name="Dougan E. K."/>
            <person name="Rhodes N."/>
            <person name="Thang M."/>
            <person name="Chan C."/>
        </authorList>
    </citation>
    <scope>NUCLEOTIDE SEQUENCE</scope>
</reference>
<comment type="subcellular location">
    <subcellularLocation>
        <location evidence="1">Endoplasmic reticulum membrane</location>
        <topology evidence="1">Multi-pass membrane protein</topology>
    </subcellularLocation>
</comment>
<name>A0A812UDS5_9DINO</name>
<comment type="caution">
    <text evidence="11">The sequence shown here is derived from an EMBL/GenBank/DDBJ whole genome shotgun (WGS) entry which is preliminary data.</text>
</comment>
<dbReference type="Pfam" id="PF03982">
    <property type="entry name" value="DAGAT"/>
    <property type="match status" value="1"/>
</dbReference>
<dbReference type="Proteomes" id="UP000601435">
    <property type="component" value="Unassembled WGS sequence"/>
</dbReference>
<accession>A0A812UDS5</accession>
<keyword evidence="9" id="KW-0472">Membrane</keyword>
<comment type="similarity">
    <text evidence="2">Belongs to the diacylglycerol acyltransferase family.</text>
</comment>
<evidence type="ECO:0000256" key="9">
    <source>
        <dbReference type="ARBA" id="ARBA00023136"/>
    </source>
</evidence>
<keyword evidence="8" id="KW-0443">Lipid metabolism</keyword>
<keyword evidence="3" id="KW-0444">Lipid biosynthesis</keyword>
<dbReference type="PANTHER" id="PTHR12317">
    <property type="entry name" value="DIACYLGLYCEROL O-ACYLTRANSFERASE"/>
    <property type="match status" value="1"/>
</dbReference>
<dbReference type="AlphaFoldDB" id="A0A812UDS5"/>
<keyword evidence="4" id="KW-0808">Transferase</keyword>
<proteinExistence type="inferred from homology"/>
<keyword evidence="6" id="KW-0256">Endoplasmic reticulum</keyword>
<evidence type="ECO:0000256" key="1">
    <source>
        <dbReference type="ARBA" id="ARBA00004477"/>
    </source>
</evidence>
<evidence type="ECO:0000256" key="4">
    <source>
        <dbReference type="ARBA" id="ARBA00022679"/>
    </source>
</evidence>
<evidence type="ECO:0000256" key="8">
    <source>
        <dbReference type="ARBA" id="ARBA00023098"/>
    </source>
</evidence>
<keyword evidence="12" id="KW-1185">Reference proteome</keyword>
<evidence type="ECO:0000256" key="6">
    <source>
        <dbReference type="ARBA" id="ARBA00022824"/>
    </source>
</evidence>
<evidence type="ECO:0000313" key="11">
    <source>
        <dbReference type="EMBL" id="CAE7570817.1"/>
    </source>
</evidence>
<keyword evidence="10" id="KW-0012">Acyltransferase</keyword>
<dbReference type="GO" id="GO:0004144">
    <property type="term" value="F:diacylglycerol O-acyltransferase activity"/>
    <property type="evidence" value="ECO:0007669"/>
    <property type="project" value="TreeGrafter"/>
</dbReference>